<keyword evidence="7" id="KW-0443">Lipid metabolism</keyword>
<evidence type="ECO:0000313" key="9">
    <source>
        <dbReference type="EMBL" id="KAE9595302.1"/>
    </source>
</evidence>
<dbReference type="Pfam" id="PF00657">
    <property type="entry name" value="Lipase_GDSL"/>
    <property type="match status" value="1"/>
</dbReference>
<dbReference type="InterPro" id="IPR001087">
    <property type="entry name" value="GDSL"/>
</dbReference>
<evidence type="ECO:0000256" key="8">
    <source>
        <dbReference type="SAM" id="SignalP"/>
    </source>
</evidence>
<reference evidence="10" key="1">
    <citation type="journal article" date="2020" name="Nat. Commun.">
        <title>Genome sequence of the cluster root forming white lupin.</title>
        <authorList>
            <person name="Hufnagel B."/>
            <person name="Marques A."/>
            <person name="Soriano A."/>
            <person name="Marques L."/>
            <person name="Divol F."/>
            <person name="Doumas P."/>
            <person name="Sallet E."/>
            <person name="Mancinotti D."/>
            <person name="Carrere S."/>
            <person name="Marande W."/>
            <person name="Arribat S."/>
            <person name="Keller J."/>
            <person name="Huneau C."/>
            <person name="Blein T."/>
            <person name="Aime D."/>
            <person name="Laguerre M."/>
            <person name="Taylor J."/>
            <person name="Schubert V."/>
            <person name="Nelson M."/>
            <person name="Geu-Flores F."/>
            <person name="Crespi M."/>
            <person name="Gallardo-Guerrero K."/>
            <person name="Delaux P.-M."/>
            <person name="Salse J."/>
            <person name="Berges H."/>
            <person name="Guyot R."/>
            <person name="Gouzy J."/>
            <person name="Peret B."/>
        </authorList>
    </citation>
    <scope>NUCLEOTIDE SEQUENCE [LARGE SCALE GENOMIC DNA]</scope>
    <source>
        <strain evidence="10">cv. Amiga</strain>
    </source>
</reference>
<comment type="caution">
    <text evidence="9">The sequence shown here is derived from an EMBL/GenBank/DDBJ whole genome shotgun (WGS) entry which is preliminary data.</text>
</comment>
<feature type="signal peptide" evidence="8">
    <location>
        <begin position="1"/>
        <end position="24"/>
    </location>
</feature>
<comment type="similarity">
    <text evidence="2">Belongs to the 'GDSL' lipolytic enzyme family.</text>
</comment>
<dbReference type="InterPro" id="IPR036514">
    <property type="entry name" value="SGNH_hydro_sf"/>
</dbReference>
<name>A0A6A4P125_LUPAL</name>
<dbReference type="PANTHER" id="PTHR45650:SF14">
    <property type="entry name" value="GDSL ESTERASE_LIPASE 7-LIKE"/>
    <property type="match status" value="1"/>
</dbReference>
<evidence type="ECO:0000256" key="2">
    <source>
        <dbReference type="ARBA" id="ARBA00008668"/>
    </source>
</evidence>
<dbReference type="InterPro" id="IPR051238">
    <property type="entry name" value="GDSL_esterase/lipase"/>
</dbReference>
<dbReference type="Gene3D" id="3.40.50.1110">
    <property type="entry name" value="SGNH hydrolase"/>
    <property type="match status" value="1"/>
</dbReference>
<evidence type="ECO:0000256" key="6">
    <source>
        <dbReference type="ARBA" id="ARBA00022963"/>
    </source>
</evidence>
<gene>
    <name evidence="9" type="ORF">Lalb_Chr17g0337261</name>
</gene>
<protein>
    <submittedName>
        <fullName evidence="9">Putative triacylglycerol lipase</fullName>
    </submittedName>
</protein>
<evidence type="ECO:0000256" key="7">
    <source>
        <dbReference type="ARBA" id="ARBA00023098"/>
    </source>
</evidence>
<keyword evidence="6" id="KW-0442">Lipid degradation</keyword>
<accession>A0A6A4P125</accession>
<keyword evidence="4 8" id="KW-0732">Signal</keyword>
<keyword evidence="3" id="KW-0964">Secreted</keyword>
<evidence type="ECO:0000256" key="5">
    <source>
        <dbReference type="ARBA" id="ARBA00022801"/>
    </source>
</evidence>
<evidence type="ECO:0000256" key="1">
    <source>
        <dbReference type="ARBA" id="ARBA00004613"/>
    </source>
</evidence>
<dbReference type="EMBL" id="WOCE01000017">
    <property type="protein sequence ID" value="KAE9595302.1"/>
    <property type="molecule type" value="Genomic_DNA"/>
</dbReference>
<dbReference type="GO" id="GO:0016042">
    <property type="term" value="P:lipid catabolic process"/>
    <property type="evidence" value="ECO:0007669"/>
    <property type="project" value="UniProtKB-KW"/>
</dbReference>
<proteinExistence type="inferred from homology"/>
<dbReference type="Proteomes" id="UP000447434">
    <property type="component" value="Chromosome 17"/>
</dbReference>
<keyword evidence="5" id="KW-0378">Hydrolase</keyword>
<evidence type="ECO:0000256" key="3">
    <source>
        <dbReference type="ARBA" id="ARBA00022525"/>
    </source>
</evidence>
<dbReference type="OrthoDB" id="1608148at2759"/>
<sequence>MAGLNIFWVVFLMIQQTFFSKANSTESLVATLYVFGDSSVDAGNNNNINKFAKANRYPYGIDFNNKSTGRFTNGKTFADIIAINLGLPLPPPYLGVSESERYKVATGFNYASRACGIVNDTRNGDCLSLDKQVKYFNSTVTNDLQKHFQSKEEVPHHLSESLYLLSIGSCDYALNYFRRTTYKDKTPIEFVDYLLENLVSKLKELYNMGARKFVVAVAG</sequence>
<keyword evidence="10" id="KW-1185">Reference proteome</keyword>
<feature type="chain" id="PRO_5025422904" evidence="8">
    <location>
        <begin position="25"/>
        <end position="219"/>
    </location>
</feature>
<dbReference type="PANTHER" id="PTHR45650">
    <property type="entry name" value="GDSL-LIKE LIPASE/ACYLHYDROLASE-RELATED"/>
    <property type="match status" value="1"/>
</dbReference>
<evidence type="ECO:0000256" key="4">
    <source>
        <dbReference type="ARBA" id="ARBA00022729"/>
    </source>
</evidence>
<evidence type="ECO:0000313" key="10">
    <source>
        <dbReference type="Proteomes" id="UP000447434"/>
    </source>
</evidence>
<dbReference type="AlphaFoldDB" id="A0A6A4P125"/>
<dbReference type="GO" id="GO:0005576">
    <property type="term" value="C:extracellular region"/>
    <property type="evidence" value="ECO:0007669"/>
    <property type="project" value="UniProtKB-SubCell"/>
</dbReference>
<organism evidence="9 10">
    <name type="scientific">Lupinus albus</name>
    <name type="common">White lupine</name>
    <name type="synonym">Lupinus termis</name>
    <dbReference type="NCBI Taxonomy" id="3870"/>
    <lineage>
        <taxon>Eukaryota</taxon>
        <taxon>Viridiplantae</taxon>
        <taxon>Streptophyta</taxon>
        <taxon>Embryophyta</taxon>
        <taxon>Tracheophyta</taxon>
        <taxon>Spermatophyta</taxon>
        <taxon>Magnoliopsida</taxon>
        <taxon>eudicotyledons</taxon>
        <taxon>Gunneridae</taxon>
        <taxon>Pentapetalae</taxon>
        <taxon>rosids</taxon>
        <taxon>fabids</taxon>
        <taxon>Fabales</taxon>
        <taxon>Fabaceae</taxon>
        <taxon>Papilionoideae</taxon>
        <taxon>50 kb inversion clade</taxon>
        <taxon>genistoids sensu lato</taxon>
        <taxon>core genistoids</taxon>
        <taxon>Genisteae</taxon>
        <taxon>Lupinus</taxon>
    </lineage>
</organism>
<comment type="subcellular location">
    <subcellularLocation>
        <location evidence="1">Secreted</location>
    </subcellularLocation>
</comment>
<dbReference type="GO" id="GO:0016788">
    <property type="term" value="F:hydrolase activity, acting on ester bonds"/>
    <property type="evidence" value="ECO:0007669"/>
    <property type="project" value="InterPro"/>
</dbReference>